<keyword evidence="3" id="KW-0282">Flagellum</keyword>
<dbReference type="PANTHER" id="PTHR37533">
    <property type="entry name" value="FLAGELLAR HOOK-LENGTH CONTROL PROTEIN"/>
    <property type="match status" value="1"/>
</dbReference>
<name>A0ABZ0I1D7_9GAMM</name>
<evidence type="ECO:0000313" key="3">
    <source>
        <dbReference type="EMBL" id="WOJ93307.1"/>
    </source>
</evidence>
<organism evidence="3 4">
    <name type="scientific">Congregibacter variabilis</name>
    <dbReference type="NCBI Taxonomy" id="3081200"/>
    <lineage>
        <taxon>Bacteria</taxon>
        <taxon>Pseudomonadati</taxon>
        <taxon>Pseudomonadota</taxon>
        <taxon>Gammaproteobacteria</taxon>
        <taxon>Cellvibrionales</taxon>
        <taxon>Halieaceae</taxon>
        <taxon>Congregibacter</taxon>
    </lineage>
</organism>
<evidence type="ECO:0000256" key="1">
    <source>
        <dbReference type="SAM" id="MobiDB-lite"/>
    </source>
</evidence>
<gene>
    <name evidence="3" type="ORF">R0135_16210</name>
</gene>
<reference evidence="3 4" key="1">
    <citation type="submission" date="2023-10" db="EMBL/GenBank/DDBJ databases">
        <title>Two novel species belonging to the OM43/NOR5 clade.</title>
        <authorList>
            <person name="Park M."/>
        </authorList>
    </citation>
    <scope>NUCLEOTIDE SEQUENCE [LARGE SCALE GENOMIC DNA]</scope>
    <source>
        <strain evidence="3 4">IMCC43200</strain>
    </source>
</reference>
<protein>
    <submittedName>
        <fullName evidence="3">Flagellar hook-length control protein FliK</fullName>
    </submittedName>
</protein>
<keyword evidence="4" id="KW-1185">Reference proteome</keyword>
<feature type="compositionally biased region" description="Low complexity" evidence="1">
    <location>
        <begin position="301"/>
        <end position="313"/>
    </location>
</feature>
<evidence type="ECO:0000313" key="4">
    <source>
        <dbReference type="Proteomes" id="UP001626537"/>
    </source>
</evidence>
<dbReference type="Gene3D" id="3.30.750.140">
    <property type="match status" value="1"/>
</dbReference>
<dbReference type="Proteomes" id="UP001626537">
    <property type="component" value="Chromosome"/>
</dbReference>
<dbReference type="PANTHER" id="PTHR37533:SF2">
    <property type="entry name" value="FLAGELLAR HOOK-LENGTH CONTROL PROTEIN"/>
    <property type="match status" value="1"/>
</dbReference>
<dbReference type="InterPro" id="IPR021136">
    <property type="entry name" value="Flagellar_hook_control-like_C"/>
</dbReference>
<sequence length="540" mass="53769">MADLVNSPLLSVVPAEPAATKAAKVGNSAAKSGENDDFSRVLDGQRASDAGSQRSADKSSSATDTAGKALPPQGNEAADQAGNGSTLAADDNAPLAKDDSSAEAGNVSPRKSPNTLVGDEPANAAAGAGQFSASFDDSLALGSRAFPGAAADVTAQPEFPPVSVNSAVGKSVEALTLNTVAESNTAAPANLASNKDAPSTQASAVAQAVAVGASSATKNVLDVTRSDKPSNSGLAAGAALGASAVNSGGAPNAASNPTASLAVASAADDANLVAARVASPSAMKDSDALLTSPVVGDALSKGRSASAGERGSSLPLDSQTLNRSTADWLRSGMGSQAVGQRGLTDMPVDNNAELTRGLGTAQRADGPAPAASAVAGLTPASSAASTAVPSASVSTSAMPQYSLSRAPDDVEFSSELTARMKTLVRDGVREARLQLHPAELGRLQVTVTTEGDQTKVAFTAETAAARDAIEQSMPRLREMLEQSGLQLAQSDVGQRDLQGNGERGSDGQFAEQQGASEATDVDSPVLVTSTSGNGRIDTYI</sequence>
<dbReference type="InterPro" id="IPR038610">
    <property type="entry name" value="FliK-like_C_sf"/>
</dbReference>
<feature type="region of interest" description="Disordered" evidence="1">
    <location>
        <begin position="1"/>
        <end position="123"/>
    </location>
</feature>
<feature type="domain" description="Flagellar hook-length control protein-like C-terminal" evidence="2">
    <location>
        <begin position="419"/>
        <end position="496"/>
    </location>
</feature>
<keyword evidence="3" id="KW-0966">Cell projection</keyword>
<feature type="region of interest" description="Disordered" evidence="1">
    <location>
        <begin position="495"/>
        <end position="540"/>
    </location>
</feature>
<accession>A0ABZ0I1D7</accession>
<dbReference type="Pfam" id="PF02120">
    <property type="entry name" value="Flg_hook"/>
    <property type="match status" value="1"/>
</dbReference>
<dbReference type="CDD" id="cd17470">
    <property type="entry name" value="T3SS_Flik_C"/>
    <property type="match status" value="1"/>
</dbReference>
<dbReference type="InterPro" id="IPR052563">
    <property type="entry name" value="FliK"/>
</dbReference>
<proteinExistence type="predicted"/>
<dbReference type="RefSeq" id="WP_407347956.1">
    <property type="nucleotide sequence ID" value="NZ_CP136864.1"/>
</dbReference>
<dbReference type="EMBL" id="CP136864">
    <property type="protein sequence ID" value="WOJ93307.1"/>
    <property type="molecule type" value="Genomic_DNA"/>
</dbReference>
<evidence type="ECO:0000259" key="2">
    <source>
        <dbReference type="Pfam" id="PF02120"/>
    </source>
</evidence>
<feature type="region of interest" description="Disordered" evidence="1">
    <location>
        <begin position="300"/>
        <end position="319"/>
    </location>
</feature>
<keyword evidence="3" id="KW-0969">Cilium</keyword>